<keyword evidence="1" id="KW-0472">Membrane</keyword>
<evidence type="ECO:0000313" key="3">
    <source>
        <dbReference type="Proteomes" id="UP000663193"/>
    </source>
</evidence>
<dbReference type="OrthoDB" id="2555959at2759"/>
<dbReference type="AlphaFoldDB" id="A0A7U2IBV5"/>
<protein>
    <submittedName>
        <fullName evidence="2">Uncharacterized protein</fullName>
    </submittedName>
</protein>
<keyword evidence="1" id="KW-0812">Transmembrane</keyword>
<evidence type="ECO:0000256" key="1">
    <source>
        <dbReference type="SAM" id="Phobius"/>
    </source>
</evidence>
<feature type="transmembrane region" description="Helical" evidence="1">
    <location>
        <begin position="16"/>
        <end position="33"/>
    </location>
</feature>
<dbReference type="EMBL" id="CP069043">
    <property type="protein sequence ID" value="QRD07002.1"/>
    <property type="molecule type" value="Genomic_DNA"/>
</dbReference>
<keyword evidence="3" id="KW-1185">Reference proteome</keyword>
<dbReference type="Proteomes" id="UP000663193">
    <property type="component" value="Chromosome 21"/>
</dbReference>
<evidence type="ECO:0000313" key="2">
    <source>
        <dbReference type="EMBL" id="QRD07002.1"/>
    </source>
</evidence>
<reference evidence="3" key="1">
    <citation type="journal article" date="2021" name="BMC Genomics">
        <title>Chromosome-level genome assembly and manually-curated proteome of model necrotroph Parastagonospora nodorum Sn15 reveals a genome-wide trove of candidate effector homologs, and redundancy of virulence-related functions within an accessory chromosome.</title>
        <authorList>
            <person name="Bertazzoni S."/>
            <person name="Jones D.A.B."/>
            <person name="Phan H.T."/>
            <person name="Tan K.-C."/>
            <person name="Hane J.K."/>
        </authorList>
    </citation>
    <scope>NUCLEOTIDE SEQUENCE [LARGE SCALE GENOMIC DNA]</scope>
    <source>
        <strain evidence="3">SN15 / ATCC MYA-4574 / FGSC 10173)</strain>
    </source>
</reference>
<proteinExistence type="predicted"/>
<dbReference type="VEuPathDB" id="FungiDB:JI435_125920"/>
<sequence>MAIWQWYRAITPKTRIMIGVGVMAYAGAGLFLSDKAEEKFGLTPTEKDMADLRESLPKISTVDRKER</sequence>
<dbReference type="OMA" id="MAWASIG"/>
<name>A0A7U2IBV5_PHANO</name>
<accession>A0A7U2IBV5</accession>
<organism evidence="2 3">
    <name type="scientific">Phaeosphaeria nodorum (strain SN15 / ATCC MYA-4574 / FGSC 10173)</name>
    <name type="common">Glume blotch fungus</name>
    <name type="synonym">Parastagonospora nodorum</name>
    <dbReference type="NCBI Taxonomy" id="321614"/>
    <lineage>
        <taxon>Eukaryota</taxon>
        <taxon>Fungi</taxon>
        <taxon>Dikarya</taxon>
        <taxon>Ascomycota</taxon>
        <taxon>Pezizomycotina</taxon>
        <taxon>Dothideomycetes</taxon>
        <taxon>Pleosporomycetidae</taxon>
        <taxon>Pleosporales</taxon>
        <taxon>Pleosporineae</taxon>
        <taxon>Phaeosphaeriaceae</taxon>
        <taxon>Parastagonospora</taxon>
    </lineage>
</organism>
<keyword evidence="1" id="KW-1133">Transmembrane helix</keyword>
<gene>
    <name evidence="2" type="ORF">JI435_125920</name>
</gene>